<evidence type="ECO:0000313" key="10">
    <source>
        <dbReference type="RefSeq" id="XP_017780683.1"/>
    </source>
</evidence>
<evidence type="ECO:0000313" key="9">
    <source>
        <dbReference type="Proteomes" id="UP000695000"/>
    </source>
</evidence>
<dbReference type="Pfam" id="PF12444">
    <property type="entry name" value="Sox_N"/>
    <property type="match status" value="1"/>
</dbReference>
<dbReference type="PANTHER" id="PTHR45803">
    <property type="entry name" value="SOX100B"/>
    <property type="match status" value="1"/>
</dbReference>
<organism evidence="9 10">
    <name type="scientific">Nicrophorus vespilloides</name>
    <name type="common">Boreal carrion beetle</name>
    <dbReference type="NCBI Taxonomy" id="110193"/>
    <lineage>
        <taxon>Eukaryota</taxon>
        <taxon>Metazoa</taxon>
        <taxon>Ecdysozoa</taxon>
        <taxon>Arthropoda</taxon>
        <taxon>Hexapoda</taxon>
        <taxon>Insecta</taxon>
        <taxon>Pterygota</taxon>
        <taxon>Neoptera</taxon>
        <taxon>Endopterygota</taxon>
        <taxon>Coleoptera</taxon>
        <taxon>Polyphaga</taxon>
        <taxon>Staphyliniformia</taxon>
        <taxon>Silphidae</taxon>
        <taxon>Nicrophorinae</taxon>
        <taxon>Nicrophorus</taxon>
    </lineage>
</organism>
<evidence type="ECO:0000256" key="7">
    <source>
        <dbReference type="SAM" id="MobiDB-lite"/>
    </source>
</evidence>
<dbReference type="InterPro" id="IPR050917">
    <property type="entry name" value="SOX_TF"/>
</dbReference>
<feature type="compositionally biased region" description="Polar residues" evidence="7">
    <location>
        <begin position="203"/>
        <end position="233"/>
    </location>
</feature>
<keyword evidence="5 6" id="KW-0539">Nucleus</keyword>
<dbReference type="InterPro" id="IPR009071">
    <property type="entry name" value="HMG_box_dom"/>
</dbReference>
<accession>A0ABM1N1I3</accession>
<dbReference type="Proteomes" id="UP000695000">
    <property type="component" value="Unplaced"/>
</dbReference>
<dbReference type="RefSeq" id="XP_017780683.1">
    <property type="nucleotide sequence ID" value="XM_017925194.1"/>
</dbReference>
<evidence type="ECO:0000256" key="4">
    <source>
        <dbReference type="ARBA" id="ARBA00023163"/>
    </source>
</evidence>
<sequence length="399" mass="44440">MNTLNTVPITATAAASVAAAAVASIHNLSHSQVSGGAAAAAAASSGSGDLGTTLDKTEINDAVTKVLKGYDWTLVPIATKASSDKRKLHVKRPMNAFMVWAQAARRKLAEQYPQLHNAELSKTLGKLWRVLSDNDKKPFIEEAERLRVIHKREHPDYKYQPRRRKQNKSPAGSDQSGGGHQGGGNHGPNMTFRSLKQEDSPMSLRSNSTSPSSCDPHSPPANHQQIRTPSCLDQSPAVDFGDIEQASFIPDDLDSNDLDQYLENGNGMYHHQNYQSYRQQHQHQEDVETNNNHHHQQHHHHHHSISKAKGLQTQQDYASRYHELQPSASSIIKNERFPSPTEQIYYPPNLVATTNNFYSSATPYLPPYQYLPQKSPVFNAPVNSYQVDTTPSLEWNGYI</sequence>
<gene>
    <name evidence="10" type="primary">LOC108565635</name>
</gene>
<keyword evidence="2" id="KW-0805">Transcription regulation</keyword>
<dbReference type="Gene3D" id="1.10.30.10">
    <property type="entry name" value="High mobility group box domain"/>
    <property type="match status" value="1"/>
</dbReference>
<keyword evidence="3 6" id="KW-0238">DNA-binding</keyword>
<reference evidence="10" key="1">
    <citation type="submission" date="2025-08" db="UniProtKB">
        <authorList>
            <consortium name="RefSeq"/>
        </authorList>
    </citation>
    <scope>IDENTIFICATION</scope>
    <source>
        <tissue evidence="10">Whole Larva</tissue>
    </source>
</reference>
<evidence type="ECO:0000256" key="1">
    <source>
        <dbReference type="ARBA" id="ARBA00004123"/>
    </source>
</evidence>
<dbReference type="InterPro" id="IPR022151">
    <property type="entry name" value="Sox_N"/>
</dbReference>
<dbReference type="PANTHER" id="PTHR45803:SF5">
    <property type="entry name" value="SOX100B"/>
    <property type="match status" value="1"/>
</dbReference>
<keyword evidence="9" id="KW-1185">Reference proteome</keyword>
<feature type="compositionally biased region" description="Basic residues" evidence="7">
    <location>
        <begin position="292"/>
        <end position="306"/>
    </location>
</feature>
<dbReference type="SMART" id="SM00398">
    <property type="entry name" value="HMG"/>
    <property type="match status" value="1"/>
</dbReference>
<evidence type="ECO:0000256" key="2">
    <source>
        <dbReference type="ARBA" id="ARBA00023015"/>
    </source>
</evidence>
<dbReference type="SUPFAM" id="SSF47095">
    <property type="entry name" value="HMG-box"/>
    <property type="match status" value="1"/>
</dbReference>
<proteinExistence type="predicted"/>
<dbReference type="Pfam" id="PF00505">
    <property type="entry name" value="HMG_box"/>
    <property type="match status" value="1"/>
</dbReference>
<evidence type="ECO:0000259" key="8">
    <source>
        <dbReference type="PROSITE" id="PS50118"/>
    </source>
</evidence>
<feature type="domain" description="HMG box" evidence="8">
    <location>
        <begin position="90"/>
        <end position="158"/>
    </location>
</feature>
<protein>
    <submittedName>
        <fullName evidence="10">Transcription factor Sox-9-A-like</fullName>
    </submittedName>
</protein>
<dbReference type="CDD" id="cd22031">
    <property type="entry name" value="HMG-box_SoxE"/>
    <property type="match status" value="1"/>
</dbReference>
<keyword evidence="4" id="KW-0804">Transcription</keyword>
<dbReference type="InterPro" id="IPR036910">
    <property type="entry name" value="HMG_box_dom_sf"/>
</dbReference>
<dbReference type="PROSITE" id="PS50118">
    <property type="entry name" value="HMG_BOX_2"/>
    <property type="match status" value="1"/>
</dbReference>
<feature type="region of interest" description="Disordered" evidence="7">
    <location>
        <begin position="152"/>
        <end position="314"/>
    </location>
</feature>
<feature type="compositionally biased region" description="Gly residues" evidence="7">
    <location>
        <begin position="175"/>
        <end position="186"/>
    </location>
</feature>
<feature type="DNA-binding region" description="HMG box" evidence="6">
    <location>
        <begin position="90"/>
        <end position="158"/>
    </location>
</feature>
<evidence type="ECO:0000256" key="3">
    <source>
        <dbReference type="ARBA" id="ARBA00023125"/>
    </source>
</evidence>
<comment type="subcellular location">
    <subcellularLocation>
        <location evidence="1">Nucleus</location>
    </subcellularLocation>
</comment>
<evidence type="ECO:0000256" key="5">
    <source>
        <dbReference type="ARBA" id="ARBA00023242"/>
    </source>
</evidence>
<dbReference type="GeneID" id="108565635"/>
<name>A0ABM1N1I3_NICVS</name>
<evidence type="ECO:0000256" key="6">
    <source>
        <dbReference type="PROSITE-ProRule" id="PRU00267"/>
    </source>
</evidence>